<dbReference type="GO" id="GO:0004185">
    <property type="term" value="F:serine-type carboxypeptidase activity"/>
    <property type="evidence" value="ECO:0007669"/>
    <property type="project" value="InterPro"/>
</dbReference>
<evidence type="ECO:0000256" key="1">
    <source>
        <dbReference type="ARBA" id="ARBA00022645"/>
    </source>
</evidence>
<keyword evidence="1" id="KW-0121">Carboxypeptidase</keyword>
<dbReference type="Proteomes" id="UP000320042">
    <property type="component" value="Unassembled WGS sequence"/>
</dbReference>
<keyword evidence="4" id="KW-0378">Hydrolase</keyword>
<dbReference type="PROSITE" id="PS00131">
    <property type="entry name" value="CARBOXYPEPT_SER_SER"/>
    <property type="match status" value="1"/>
</dbReference>
<organism evidence="7 8">
    <name type="scientific">Mucilaginibacter pallidiroseus</name>
    <dbReference type="NCBI Taxonomy" id="2599295"/>
    <lineage>
        <taxon>Bacteria</taxon>
        <taxon>Pseudomonadati</taxon>
        <taxon>Bacteroidota</taxon>
        <taxon>Sphingobacteriia</taxon>
        <taxon>Sphingobacteriales</taxon>
        <taxon>Sphingobacteriaceae</taxon>
        <taxon>Mucilaginibacter</taxon>
    </lineage>
</organism>
<gene>
    <name evidence="7" type="ORF">FPZ43_16910</name>
</gene>
<evidence type="ECO:0000256" key="6">
    <source>
        <dbReference type="SAM" id="Phobius"/>
    </source>
</evidence>
<feature type="transmembrane region" description="Helical" evidence="6">
    <location>
        <begin position="12"/>
        <end position="32"/>
    </location>
</feature>
<name>A0A563U0S3_9SPHI</name>
<dbReference type="PANTHER" id="PTHR11802:SF3">
    <property type="entry name" value="RETINOID-INDUCIBLE SERINE CARBOXYPEPTIDASE"/>
    <property type="match status" value="1"/>
</dbReference>
<dbReference type="Pfam" id="PF00450">
    <property type="entry name" value="Peptidase_S10"/>
    <property type="match status" value="1"/>
</dbReference>
<dbReference type="Gene3D" id="3.40.50.1820">
    <property type="entry name" value="alpha/beta hydrolase"/>
    <property type="match status" value="1"/>
</dbReference>
<sequence>MIRSTVLFTINIRFVAIAFVTAVVAVLFGSWAKVADKNTLLVRAGYAAFTQVTTSHSITLDNKNINYNATTGYLPIKYKADNVTANIFYTAYTLKDNTAANRPITFLFNGGPGSASIWLHMGAFGPVRVDERGSIGNNSASWLGFTDLVFIDPVGTGYSRPADGVEAKLFFNYEDDIASIAAFIKDYLSKNNRQQSPKFLAGESYGGLRAIGLAQQLINKKHIKVSGITLISPAINYQLISFKPGNETAYAYYLPTFAVTARYHGRLPSDLESITPAQLIDKATCFAQGSYQKFLSQGDDVTTEFRSKIIDSLSYFTGLSKATVDSLNGRITDRQFTKLLLNGTGNVTGTFDGRVTGETENADPSIAQVKNRYTHAFNKYVKQQLKYTNNLPYLATNATGGWNYGPQANNSYADASVALKSLIQNNPAFQVNIVGGYYDLATPIGSTKYVINHLGLSKQLRKNITQSYYEAGHMIYTSASVNVAFKENSQAFYQRALSPDAGKAYNRLIANN</sequence>
<keyword evidence="6" id="KW-0472">Membrane</keyword>
<keyword evidence="5" id="KW-0325">Glycoprotein</keyword>
<keyword evidence="8" id="KW-1185">Reference proteome</keyword>
<dbReference type="InterPro" id="IPR018202">
    <property type="entry name" value="Ser_caboxypep_ser_AS"/>
</dbReference>
<dbReference type="EMBL" id="VOEJ01000009">
    <property type="protein sequence ID" value="TWR25153.1"/>
    <property type="molecule type" value="Genomic_DNA"/>
</dbReference>
<keyword evidence="3" id="KW-0732">Signal</keyword>
<accession>A0A563U0S3</accession>
<evidence type="ECO:0000313" key="8">
    <source>
        <dbReference type="Proteomes" id="UP000320042"/>
    </source>
</evidence>
<protein>
    <submittedName>
        <fullName evidence="7">Peptidase S10</fullName>
    </submittedName>
</protein>
<evidence type="ECO:0000313" key="7">
    <source>
        <dbReference type="EMBL" id="TWR25153.1"/>
    </source>
</evidence>
<keyword evidence="2" id="KW-0645">Protease</keyword>
<evidence type="ECO:0000256" key="3">
    <source>
        <dbReference type="ARBA" id="ARBA00022729"/>
    </source>
</evidence>
<dbReference type="AlphaFoldDB" id="A0A563U0S3"/>
<evidence type="ECO:0000256" key="4">
    <source>
        <dbReference type="ARBA" id="ARBA00022801"/>
    </source>
</evidence>
<dbReference type="GO" id="GO:0006508">
    <property type="term" value="P:proteolysis"/>
    <property type="evidence" value="ECO:0007669"/>
    <property type="project" value="UniProtKB-KW"/>
</dbReference>
<dbReference type="InterPro" id="IPR001563">
    <property type="entry name" value="Peptidase_S10"/>
</dbReference>
<dbReference type="RefSeq" id="WP_146383124.1">
    <property type="nucleotide sequence ID" value="NZ_VOEJ01000009.1"/>
</dbReference>
<dbReference type="OrthoDB" id="9770107at2"/>
<comment type="caution">
    <text evidence="7">The sequence shown here is derived from an EMBL/GenBank/DDBJ whole genome shotgun (WGS) entry which is preliminary data.</text>
</comment>
<keyword evidence="6" id="KW-0812">Transmembrane</keyword>
<dbReference type="InterPro" id="IPR029058">
    <property type="entry name" value="AB_hydrolase_fold"/>
</dbReference>
<evidence type="ECO:0000256" key="5">
    <source>
        <dbReference type="ARBA" id="ARBA00023180"/>
    </source>
</evidence>
<keyword evidence="6" id="KW-1133">Transmembrane helix</keyword>
<dbReference type="PANTHER" id="PTHR11802">
    <property type="entry name" value="SERINE PROTEASE FAMILY S10 SERINE CARBOXYPEPTIDASE"/>
    <property type="match status" value="1"/>
</dbReference>
<reference evidence="7 8" key="1">
    <citation type="submission" date="2019-07" db="EMBL/GenBank/DDBJ databases">
        <authorList>
            <person name="Kim J."/>
        </authorList>
    </citation>
    <scope>NUCLEOTIDE SEQUENCE [LARGE SCALE GENOMIC DNA]</scope>
    <source>
        <strain evidence="8">dk17</strain>
    </source>
</reference>
<proteinExistence type="predicted"/>
<dbReference type="SUPFAM" id="SSF53474">
    <property type="entry name" value="alpha/beta-Hydrolases"/>
    <property type="match status" value="1"/>
</dbReference>
<evidence type="ECO:0000256" key="2">
    <source>
        <dbReference type="ARBA" id="ARBA00022670"/>
    </source>
</evidence>